<evidence type="ECO:0000313" key="2">
    <source>
        <dbReference type="Proteomes" id="UP001234297"/>
    </source>
</evidence>
<dbReference type="EMBL" id="CM056816">
    <property type="protein sequence ID" value="KAJ8632744.1"/>
    <property type="molecule type" value="Genomic_DNA"/>
</dbReference>
<evidence type="ECO:0000313" key="1">
    <source>
        <dbReference type="EMBL" id="KAJ8632744.1"/>
    </source>
</evidence>
<name>A0ACC2LI87_PERAE</name>
<protein>
    <submittedName>
        <fullName evidence="1">Uncharacterized protein</fullName>
    </submittedName>
</protein>
<dbReference type="Proteomes" id="UP001234297">
    <property type="component" value="Chromosome 8"/>
</dbReference>
<organism evidence="1 2">
    <name type="scientific">Persea americana</name>
    <name type="common">Avocado</name>
    <dbReference type="NCBI Taxonomy" id="3435"/>
    <lineage>
        <taxon>Eukaryota</taxon>
        <taxon>Viridiplantae</taxon>
        <taxon>Streptophyta</taxon>
        <taxon>Embryophyta</taxon>
        <taxon>Tracheophyta</taxon>
        <taxon>Spermatophyta</taxon>
        <taxon>Magnoliopsida</taxon>
        <taxon>Magnoliidae</taxon>
        <taxon>Laurales</taxon>
        <taxon>Lauraceae</taxon>
        <taxon>Persea</taxon>
    </lineage>
</organism>
<sequence length="80" mass="8905">MNQNHPPFPPKAARSKPLPIPMRDTFPPQPLLAKKGEDFLSLLVWKFSSFTPVCQSPQPWQNLGFDSPSPSSTICEATLL</sequence>
<proteinExistence type="predicted"/>
<reference evidence="1 2" key="1">
    <citation type="journal article" date="2022" name="Hortic Res">
        <title>A haplotype resolved chromosomal level avocado genome allows analysis of novel avocado genes.</title>
        <authorList>
            <person name="Nath O."/>
            <person name="Fletcher S.J."/>
            <person name="Hayward A."/>
            <person name="Shaw L.M."/>
            <person name="Masouleh A.K."/>
            <person name="Furtado A."/>
            <person name="Henry R.J."/>
            <person name="Mitter N."/>
        </authorList>
    </citation>
    <scope>NUCLEOTIDE SEQUENCE [LARGE SCALE GENOMIC DNA]</scope>
    <source>
        <strain evidence="2">cv. Hass</strain>
    </source>
</reference>
<accession>A0ACC2LI87</accession>
<comment type="caution">
    <text evidence="1">The sequence shown here is derived from an EMBL/GenBank/DDBJ whole genome shotgun (WGS) entry which is preliminary data.</text>
</comment>
<keyword evidence="2" id="KW-1185">Reference proteome</keyword>
<gene>
    <name evidence="1" type="ORF">MRB53_026080</name>
</gene>